<dbReference type="InterPro" id="IPR036291">
    <property type="entry name" value="NAD(P)-bd_dom_sf"/>
</dbReference>
<comment type="caution">
    <text evidence="5">The sequence shown here is derived from an EMBL/GenBank/DDBJ whole genome shotgun (WGS) entry which is preliminary data.</text>
</comment>
<dbReference type="EMBL" id="JBANAX010000941">
    <property type="protein sequence ID" value="KAL1187728.1"/>
    <property type="molecule type" value="Genomic_DNA"/>
</dbReference>
<comment type="similarity">
    <text evidence="3">Belongs to the 3-beta-HSD family.</text>
</comment>
<dbReference type="InterPro" id="IPR002225">
    <property type="entry name" value="3Beta_OHSteriod_DH/Estase"/>
</dbReference>
<dbReference type="PANTHER" id="PTHR10366">
    <property type="entry name" value="NAD DEPENDENT EPIMERASE/DEHYDRATASE"/>
    <property type="match status" value="1"/>
</dbReference>
<evidence type="ECO:0000259" key="4">
    <source>
        <dbReference type="Pfam" id="PF01073"/>
    </source>
</evidence>
<evidence type="ECO:0000313" key="6">
    <source>
        <dbReference type="Proteomes" id="UP001558713"/>
    </source>
</evidence>
<dbReference type="PANTHER" id="PTHR10366:SF483">
    <property type="entry name" value="CINNAMOYL COA REDUCTASE-LIKE PROTEIN"/>
    <property type="match status" value="1"/>
</dbReference>
<keyword evidence="6" id="KW-1185">Reference proteome</keyword>
<evidence type="ECO:0000313" key="5">
    <source>
        <dbReference type="EMBL" id="KAL1187728.1"/>
    </source>
</evidence>
<protein>
    <submittedName>
        <fullName evidence="5">Cinnamoyl-CoA reductase-like SNL6</fullName>
    </submittedName>
</protein>
<keyword evidence="1" id="KW-0521">NADP</keyword>
<evidence type="ECO:0000256" key="1">
    <source>
        <dbReference type="ARBA" id="ARBA00022857"/>
    </source>
</evidence>
<dbReference type="Proteomes" id="UP001558713">
    <property type="component" value="Unassembled WGS sequence"/>
</dbReference>
<evidence type="ECO:0000256" key="3">
    <source>
        <dbReference type="RuleBase" id="RU004475"/>
    </source>
</evidence>
<dbReference type="GO" id="GO:0016491">
    <property type="term" value="F:oxidoreductase activity"/>
    <property type="evidence" value="ECO:0007669"/>
    <property type="project" value="UniProtKB-KW"/>
</dbReference>
<dbReference type="AlphaFoldDB" id="A0ABD0YZ52"/>
<accession>A0ABD0YZ52</accession>
<gene>
    <name evidence="5" type="ORF">V5N11_017120</name>
</gene>
<name>A0ABD0YZ52_CARAN</name>
<dbReference type="SUPFAM" id="SSF51735">
    <property type="entry name" value="NAD(P)-binding Rossmann-fold domains"/>
    <property type="match status" value="1"/>
</dbReference>
<sequence length="357" mass="40277">MRIIPKTENYETVSVSTATERREEDEKWFKRSEKPVYTYDLDEDNAKVVCITDGLTFLGRAIVKRLLLHGYTVRVIVNVPDDLEILRVMRDETATFHGRIEAVTAKLTETESLVDAFDGCNGVFHTSGFIDPSGVSGYSKYMAELEAKVSENVMNACTMTQSVRRCLMTSSLLACLWQNATQLELPAVIDHTSWSNESLCKDKKLWYALGKLKAEKIAWKIAENKGFKLSTICAALVTSTNILHHNPTPTIAYLKGAEEMYGHGVLATVDINTLAKAHLRVYEEMNKAAFGRYVCFDKVITQEYEAEELSKETAINLQKIRGDKYYYCYRDSTTPFSLSNRRLSSLMSTTSPISCLD</sequence>
<organism evidence="5 6">
    <name type="scientific">Cardamine amara subsp. amara</name>
    <dbReference type="NCBI Taxonomy" id="228776"/>
    <lineage>
        <taxon>Eukaryota</taxon>
        <taxon>Viridiplantae</taxon>
        <taxon>Streptophyta</taxon>
        <taxon>Embryophyta</taxon>
        <taxon>Tracheophyta</taxon>
        <taxon>Spermatophyta</taxon>
        <taxon>Magnoliopsida</taxon>
        <taxon>eudicotyledons</taxon>
        <taxon>Gunneridae</taxon>
        <taxon>Pentapetalae</taxon>
        <taxon>rosids</taxon>
        <taxon>malvids</taxon>
        <taxon>Brassicales</taxon>
        <taxon>Brassicaceae</taxon>
        <taxon>Cardamineae</taxon>
        <taxon>Cardamine</taxon>
    </lineage>
</organism>
<feature type="domain" description="3-beta hydroxysteroid dehydrogenase/isomerase" evidence="4">
    <location>
        <begin position="51"/>
        <end position="220"/>
    </location>
</feature>
<dbReference type="Pfam" id="PF01073">
    <property type="entry name" value="3Beta_HSD"/>
    <property type="match status" value="1"/>
</dbReference>
<dbReference type="Gene3D" id="3.40.50.720">
    <property type="entry name" value="NAD(P)-binding Rossmann-like Domain"/>
    <property type="match status" value="1"/>
</dbReference>
<reference evidence="5 6" key="1">
    <citation type="submission" date="2024-04" db="EMBL/GenBank/DDBJ databases">
        <title>Genome assembly C_amara_ONT_v2.</title>
        <authorList>
            <person name="Yant L."/>
            <person name="Moore C."/>
            <person name="Slenker M."/>
        </authorList>
    </citation>
    <scope>NUCLEOTIDE SEQUENCE [LARGE SCALE GENOMIC DNA]</scope>
    <source>
        <tissue evidence="5">Leaf</tissue>
    </source>
</reference>
<keyword evidence="2 3" id="KW-0560">Oxidoreductase</keyword>
<proteinExistence type="inferred from homology"/>
<dbReference type="InterPro" id="IPR050425">
    <property type="entry name" value="NAD(P)_dehydrat-like"/>
</dbReference>
<evidence type="ECO:0000256" key="2">
    <source>
        <dbReference type="ARBA" id="ARBA00023002"/>
    </source>
</evidence>